<dbReference type="AlphaFoldDB" id="A0A5D4RJJ7"/>
<evidence type="ECO:0000313" key="3">
    <source>
        <dbReference type="Proteomes" id="UP000322997"/>
    </source>
</evidence>
<feature type="compositionally biased region" description="Basic residues" evidence="1">
    <location>
        <begin position="11"/>
        <end position="25"/>
    </location>
</feature>
<evidence type="ECO:0000313" key="2">
    <source>
        <dbReference type="EMBL" id="TYS51603.1"/>
    </source>
</evidence>
<evidence type="ECO:0000256" key="1">
    <source>
        <dbReference type="SAM" id="MobiDB-lite"/>
    </source>
</evidence>
<feature type="region of interest" description="Disordered" evidence="1">
    <location>
        <begin position="1"/>
        <end position="25"/>
    </location>
</feature>
<comment type="caution">
    <text evidence="2">The sequence shown here is derived from an EMBL/GenBank/DDBJ whole genome shotgun (WGS) entry which is preliminary data.</text>
</comment>
<accession>A0A5D4RJJ7</accession>
<dbReference type="EMBL" id="VTEQ01000006">
    <property type="protein sequence ID" value="TYS51603.1"/>
    <property type="molecule type" value="Genomic_DNA"/>
</dbReference>
<feature type="compositionally biased region" description="Basic and acidic residues" evidence="1">
    <location>
        <begin position="1"/>
        <end position="10"/>
    </location>
</feature>
<organism evidence="2 3">
    <name type="scientific">Rossellomorea marisflavi</name>
    <dbReference type="NCBI Taxonomy" id="189381"/>
    <lineage>
        <taxon>Bacteria</taxon>
        <taxon>Bacillati</taxon>
        <taxon>Bacillota</taxon>
        <taxon>Bacilli</taxon>
        <taxon>Bacillales</taxon>
        <taxon>Bacillaceae</taxon>
        <taxon>Rossellomorea</taxon>
    </lineage>
</organism>
<dbReference type="Proteomes" id="UP000322997">
    <property type="component" value="Unassembled WGS sequence"/>
</dbReference>
<proteinExistence type="predicted"/>
<name>A0A5D4RJJ7_9BACI</name>
<protein>
    <submittedName>
        <fullName evidence="2">Uncharacterized protein</fullName>
    </submittedName>
</protein>
<gene>
    <name evidence="2" type="ORF">FZC83_18760</name>
</gene>
<dbReference type="RefSeq" id="WP_142245782.1">
    <property type="nucleotide sequence ID" value="NZ_CP197480.1"/>
</dbReference>
<sequence>MAVETGEKVRVGRKKPKVDRKTRKVGSKIEKVGNKILTLPKKVAEWDEISLFLTCSMVQTPKNRLRYIPFQPFRQISPPPLPIKSP</sequence>
<reference evidence="2 3" key="1">
    <citation type="submission" date="2019-08" db="EMBL/GenBank/DDBJ databases">
        <title>Bacillus genomes from the desert of Cuatro Cienegas, Coahuila.</title>
        <authorList>
            <person name="Olmedo-Alvarez G."/>
        </authorList>
    </citation>
    <scope>NUCLEOTIDE SEQUENCE [LARGE SCALE GENOMIC DNA]</scope>
    <source>
        <strain evidence="2 3">CH108_3D</strain>
    </source>
</reference>